<dbReference type="SMART" id="SM00256">
    <property type="entry name" value="FBOX"/>
    <property type="match status" value="1"/>
</dbReference>
<comment type="caution">
    <text evidence="3">The sequence shown here is derived from an EMBL/GenBank/DDBJ whole genome shotgun (WGS) entry which is preliminary data.</text>
</comment>
<dbReference type="PROSITE" id="PS50181">
    <property type="entry name" value="FBOX"/>
    <property type="match status" value="1"/>
</dbReference>
<dbReference type="Proteomes" id="UP001562425">
    <property type="component" value="Unassembled WGS sequence"/>
</dbReference>
<keyword evidence="4" id="KW-1185">Reference proteome</keyword>
<dbReference type="InterPro" id="IPR036047">
    <property type="entry name" value="F-box-like_dom_sf"/>
</dbReference>
<dbReference type="AlphaFoldDB" id="A0ABD1DN21"/>
<accession>A0ABD1DN21</accession>
<dbReference type="Pfam" id="PF00135">
    <property type="entry name" value="COesterase"/>
    <property type="match status" value="1"/>
</dbReference>
<organism evidence="3 4">
    <name type="scientific">Culex pipiens pipiens</name>
    <name type="common">Northern house mosquito</name>
    <dbReference type="NCBI Taxonomy" id="38569"/>
    <lineage>
        <taxon>Eukaryota</taxon>
        <taxon>Metazoa</taxon>
        <taxon>Ecdysozoa</taxon>
        <taxon>Arthropoda</taxon>
        <taxon>Hexapoda</taxon>
        <taxon>Insecta</taxon>
        <taxon>Pterygota</taxon>
        <taxon>Neoptera</taxon>
        <taxon>Endopterygota</taxon>
        <taxon>Diptera</taxon>
        <taxon>Nematocera</taxon>
        <taxon>Culicoidea</taxon>
        <taxon>Culicidae</taxon>
        <taxon>Culicinae</taxon>
        <taxon>Culicini</taxon>
        <taxon>Culex</taxon>
        <taxon>Culex</taxon>
    </lineage>
</organism>
<dbReference type="EMBL" id="JBEHCU010005074">
    <property type="protein sequence ID" value="KAL1401003.1"/>
    <property type="molecule type" value="Genomic_DNA"/>
</dbReference>
<evidence type="ECO:0000259" key="2">
    <source>
        <dbReference type="PROSITE" id="PS50181"/>
    </source>
</evidence>
<dbReference type="InterPro" id="IPR001810">
    <property type="entry name" value="F-box_dom"/>
</dbReference>
<evidence type="ECO:0000313" key="3">
    <source>
        <dbReference type="EMBL" id="KAL1401003.1"/>
    </source>
</evidence>
<dbReference type="Gene3D" id="3.40.50.1820">
    <property type="entry name" value="alpha/beta hydrolase"/>
    <property type="match status" value="2"/>
</dbReference>
<dbReference type="PANTHER" id="PTHR11559">
    <property type="entry name" value="CARBOXYLESTERASE"/>
    <property type="match status" value="1"/>
</dbReference>
<reference evidence="3 4" key="1">
    <citation type="submission" date="2024-05" db="EMBL/GenBank/DDBJ databases">
        <title>Culex pipiens pipiens assembly and annotation.</title>
        <authorList>
            <person name="Alout H."/>
            <person name="Durand T."/>
        </authorList>
    </citation>
    <scope>NUCLEOTIDE SEQUENCE [LARGE SCALE GENOMIC DNA]</scope>
    <source>
        <strain evidence="3">HA-2024</strain>
        <tissue evidence="3">Whole body</tissue>
    </source>
</reference>
<dbReference type="SUPFAM" id="SSF81383">
    <property type="entry name" value="F-box domain"/>
    <property type="match status" value="1"/>
</dbReference>
<feature type="domain" description="F-box" evidence="2">
    <location>
        <begin position="375"/>
        <end position="421"/>
    </location>
</feature>
<protein>
    <recommendedName>
        <fullName evidence="2">F-box domain-containing protein</fullName>
    </recommendedName>
</protein>
<proteinExistence type="predicted"/>
<gene>
    <name evidence="3" type="ORF">pipiens_006972</name>
</gene>
<dbReference type="InterPro" id="IPR002018">
    <property type="entry name" value="CarbesteraseB"/>
</dbReference>
<dbReference type="InterPro" id="IPR029058">
    <property type="entry name" value="AB_hydrolase_fold"/>
</dbReference>
<dbReference type="SUPFAM" id="SSF53474">
    <property type="entry name" value="alpha/beta-Hydrolases"/>
    <property type="match status" value="1"/>
</dbReference>
<keyword evidence="1" id="KW-0325">Glycoprotein</keyword>
<evidence type="ECO:0000256" key="1">
    <source>
        <dbReference type="ARBA" id="ARBA00023180"/>
    </source>
</evidence>
<name>A0ABD1DN21_CULPP</name>
<evidence type="ECO:0000313" key="4">
    <source>
        <dbReference type="Proteomes" id="UP001562425"/>
    </source>
</evidence>
<sequence>MRPQTGLPVLVFIHGSGGEDGSGGANYGADYLLSTPMVILTFNYRLGPLGFLRSTQHAIDGNFGLKDQRLALQWVQWNVHLFGGDPERLGSCTKAYLYHLNASSLEALQALDYETVQFELPEEGVSYEYAGMRWSCFAARMDGDMVETYPWFLDKPVNRVPMLVVQTGEFELLKKRKFLLEQNYLNAGMEPLIDNISYTVDRWIESKLEADRDHLYRKLVNIANAYYPMKRFLNRLVELNFDKEIFYFQFQFDGKFGFGKRIALKDRLIDGTGAVHGDELGYIFNPFNIQEALRNRTAFEKEWQVHGYMATIVGLFVKLGVRFDGLRDFPEVLAHSIMPGVWWPRYNGGDSVPKYLNFNDRFEPQSTIMSPPAKNLINDLLPIELFDQIFSHLTPAQQFTAMTTCTHWFQILGHDRYRRRLLLNPSTLTDDLPPQDLHWMKQFRLIAISDCGPFGDFPNLLTGFVDQELRDHVEDLQFGLEWIDWEDFLRDSRWPALRTLTIEAPRMEIPDAGEMRLIAPNLRRIEVADVTESVAELVQGFCDQLEEVCTVMRSMKDFEFIFGKKAFGKLRSVALKTSMWKDSEVWTDAILRKRI</sequence>
<dbReference type="Pfam" id="PF12937">
    <property type="entry name" value="F-box-like"/>
    <property type="match status" value="1"/>
</dbReference>
<dbReference type="InterPro" id="IPR050309">
    <property type="entry name" value="Type-B_Carboxylest/Lipase"/>
</dbReference>